<keyword evidence="1" id="KW-0472">Membrane</keyword>
<evidence type="ECO:0000313" key="3">
    <source>
        <dbReference type="Proteomes" id="UP000008534"/>
    </source>
</evidence>
<organism evidence="2 3">
    <name type="scientific">Helicobacter pylori SNT49</name>
    <dbReference type="NCBI Taxonomy" id="1055530"/>
    <lineage>
        <taxon>Bacteria</taxon>
        <taxon>Pseudomonadati</taxon>
        <taxon>Campylobacterota</taxon>
        <taxon>Epsilonproteobacteria</taxon>
        <taxon>Campylobacterales</taxon>
        <taxon>Helicobacteraceae</taxon>
        <taxon>Helicobacter</taxon>
    </lineage>
</organism>
<dbReference type="AlphaFoldDB" id="G2MBT2"/>
<protein>
    <submittedName>
        <fullName evidence="2">Uncharacterized protein</fullName>
    </submittedName>
</protein>
<name>G2MBT2_HELPX</name>
<dbReference type="HOGENOM" id="CLU_2752285_0_0_7"/>
<reference evidence="2 3" key="1">
    <citation type="submission" date="2011-08" db="EMBL/GenBank/DDBJ databases">
        <authorList>
            <person name="Kersulyte D."/>
            <person name="Choudhury A."/>
            <person name="Mukhopadhyay A.K."/>
            <person name="Nair G.B."/>
            <person name="Berg D.E."/>
        </authorList>
    </citation>
    <scope>NUCLEOTIDE SEQUENCE [LARGE SCALE GENOMIC DNA]</scope>
    <source>
        <strain evidence="3">SNT49</strain>
    </source>
</reference>
<dbReference type="Proteomes" id="UP000008534">
    <property type="component" value="Chromosome"/>
</dbReference>
<feature type="transmembrane region" description="Helical" evidence="1">
    <location>
        <begin position="31"/>
        <end position="52"/>
    </location>
</feature>
<sequence>MIGLFFIVEHDHSLIRNFHYLNIIKIIQLQWIVFLAFIEIEGISLILSFIWIEFPPILLKKEQNEKSTHH</sequence>
<keyword evidence="1" id="KW-1133">Transmembrane helix</keyword>
<proteinExistence type="predicted"/>
<accession>G2MBT2</accession>
<gene>
    <name evidence="2" type="ORF">HPSNT_03240</name>
</gene>
<dbReference type="EMBL" id="CP002983">
    <property type="protein sequence ID" value="AEN16807.1"/>
    <property type="molecule type" value="Genomic_DNA"/>
</dbReference>
<dbReference type="KEGG" id="hen:HPSNT_03240"/>
<evidence type="ECO:0000313" key="2">
    <source>
        <dbReference type="EMBL" id="AEN16807.1"/>
    </source>
</evidence>
<keyword evidence="1" id="KW-0812">Transmembrane</keyword>
<evidence type="ECO:0000256" key="1">
    <source>
        <dbReference type="SAM" id="Phobius"/>
    </source>
</evidence>